<dbReference type="PANTHER" id="PTHR30537">
    <property type="entry name" value="HTH-TYPE TRANSCRIPTIONAL REGULATOR"/>
    <property type="match status" value="1"/>
</dbReference>
<evidence type="ECO:0000313" key="6">
    <source>
        <dbReference type="EMBL" id="AII87006.1"/>
    </source>
</evidence>
<dbReference type="SUPFAM" id="SSF53850">
    <property type="entry name" value="Periplasmic binding protein-like II"/>
    <property type="match status" value="1"/>
</dbReference>
<dbReference type="InterPro" id="IPR058163">
    <property type="entry name" value="LysR-type_TF_proteobact-type"/>
</dbReference>
<dbReference type="InterPro" id="IPR000847">
    <property type="entry name" value="LysR_HTH_N"/>
</dbReference>
<dbReference type="InterPro" id="IPR005119">
    <property type="entry name" value="LysR_subst-bd"/>
</dbReference>
<evidence type="ECO:0000256" key="2">
    <source>
        <dbReference type="ARBA" id="ARBA00023015"/>
    </source>
</evidence>
<comment type="similarity">
    <text evidence="1">Belongs to the LysR transcriptional regulatory family.</text>
</comment>
<keyword evidence="2" id="KW-0805">Transcription regulation</keyword>
<protein>
    <submittedName>
        <fullName evidence="6">HTH-type transcriptional regulator, LysR family</fullName>
    </submittedName>
</protein>
<evidence type="ECO:0000313" key="7">
    <source>
        <dbReference type="Proteomes" id="UP000028680"/>
    </source>
</evidence>
<gene>
    <name evidence="6" type="ORF">RCA23_c14670</name>
</gene>
<dbReference type="AlphaFoldDB" id="A0AAN0RIR8"/>
<evidence type="ECO:0000256" key="4">
    <source>
        <dbReference type="ARBA" id="ARBA00023163"/>
    </source>
</evidence>
<feature type="domain" description="HTH lysR-type" evidence="5">
    <location>
        <begin position="1"/>
        <end position="59"/>
    </location>
</feature>
<dbReference type="SUPFAM" id="SSF46785">
    <property type="entry name" value="Winged helix' DNA-binding domain"/>
    <property type="match status" value="1"/>
</dbReference>
<keyword evidence="4" id="KW-0804">Transcription</keyword>
<dbReference type="EMBL" id="CP003984">
    <property type="protein sequence ID" value="AII87006.1"/>
    <property type="molecule type" value="Genomic_DNA"/>
</dbReference>
<evidence type="ECO:0000256" key="3">
    <source>
        <dbReference type="ARBA" id="ARBA00023125"/>
    </source>
</evidence>
<dbReference type="GO" id="GO:0006351">
    <property type="term" value="P:DNA-templated transcription"/>
    <property type="evidence" value="ECO:0007669"/>
    <property type="project" value="TreeGrafter"/>
</dbReference>
<keyword evidence="3" id="KW-0238">DNA-binding</keyword>
<organism evidence="6 7">
    <name type="scientific">Planktomarina temperata RCA23</name>
    <dbReference type="NCBI Taxonomy" id="666509"/>
    <lineage>
        <taxon>Bacteria</taxon>
        <taxon>Pseudomonadati</taxon>
        <taxon>Pseudomonadota</taxon>
        <taxon>Alphaproteobacteria</taxon>
        <taxon>Rhodobacterales</taxon>
        <taxon>Paracoccaceae</taxon>
        <taxon>Planktomarina</taxon>
    </lineage>
</organism>
<dbReference type="Proteomes" id="UP000028680">
    <property type="component" value="Chromosome"/>
</dbReference>
<dbReference type="GO" id="GO:0003700">
    <property type="term" value="F:DNA-binding transcription factor activity"/>
    <property type="evidence" value="ECO:0007669"/>
    <property type="project" value="InterPro"/>
</dbReference>
<dbReference type="Pfam" id="PF00126">
    <property type="entry name" value="HTH_1"/>
    <property type="match status" value="1"/>
</dbReference>
<dbReference type="Gene3D" id="1.10.10.10">
    <property type="entry name" value="Winged helix-like DNA-binding domain superfamily/Winged helix DNA-binding domain"/>
    <property type="match status" value="1"/>
</dbReference>
<dbReference type="PROSITE" id="PS50931">
    <property type="entry name" value="HTH_LYSR"/>
    <property type="match status" value="1"/>
</dbReference>
<keyword evidence="7" id="KW-1185">Reference proteome</keyword>
<proteinExistence type="inferred from homology"/>
<evidence type="ECO:0000256" key="1">
    <source>
        <dbReference type="ARBA" id="ARBA00009437"/>
    </source>
</evidence>
<dbReference type="Pfam" id="PF03466">
    <property type="entry name" value="LysR_substrate"/>
    <property type="match status" value="1"/>
</dbReference>
<dbReference type="PANTHER" id="PTHR30537:SF3">
    <property type="entry name" value="TRANSCRIPTIONAL REGULATORY PROTEIN"/>
    <property type="match status" value="1"/>
</dbReference>
<dbReference type="InterPro" id="IPR036388">
    <property type="entry name" value="WH-like_DNA-bd_sf"/>
</dbReference>
<dbReference type="Gene3D" id="3.40.190.290">
    <property type="match status" value="1"/>
</dbReference>
<reference evidence="6 7" key="1">
    <citation type="journal article" date="2014" name="ISME J.">
        <title>Adaptation of an abundant Roseobacter RCA organism to pelagic systems revealed by genomic and transcriptomic analyses.</title>
        <authorList>
            <person name="Voget S."/>
            <person name="Wemheuer B."/>
            <person name="Brinkhoff T."/>
            <person name="Vollmers J."/>
            <person name="Dietrich S."/>
            <person name="Giebel H.A."/>
            <person name="Beardsley C."/>
            <person name="Sardemann C."/>
            <person name="Bakenhus I."/>
            <person name="Billerbeck S."/>
            <person name="Daniel R."/>
            <person name="Simon M."/>
        </authorList>
    </citation>
    <scope>NUCLEOTIDE SEQUENCE [LARGE SCALE GENOMIC DNA]</scope>
    <source>
        <strain evidence="6 7">RCA23</strain>
    </source>
</reference>
<dbReference type="RefSeq" id="WP_044049786.1">
    <property type="nucleotide sequence ID" value="NZ_CP003984.1"/>
</dbReference>
<name>A0AAN0RIR8_9RHOB</name>
<dbReference type="InterPro" id="IPR036390">
    <property type="entry name" value="WH_DNA-bd_sf"/>
</dbReference>
<dbReference type="KEGG" id="ptp:RCA23_c14670"/>
<dbReference type="GO" id="GO:0043565">
    <property type="term" value="F:sequence-specific DNA binding"/>
    <property type="evidence" value="ECO:0007669"/>
    <property type="project" value="TreeGrafter"/>
</dbReference>
<evidence type="ECO:0000259" key="5">
    <source>
        <dbReference type="PROSITE" id="PS50931"/>
    </source>
</evidence>
<accession>A0AAN0RIR8</accession>
<sequence>MENWDDLRIFLAVAQSGSLTVAAQVLKIDPATVSRRIARLEQTHATPLFSKSPKGYDLTEAGHGLMAHVDAAQASLNAGLGALRGDGEGLRGQIRIGAPDGCANFLLPQVCGHITKTYPDLDIQIVALPRVFNLTRREADMAIGVSQPTAGRLMVQKIADYRLHLAASTALWQIHKRPERLSDLKDVPTVGYVQDMIFDKELDYLEPLGLRRVQLASNSISVQMNLLRQGAGLGIVHDFALPFAPELRRILVDHLSLTRSFFLIRSTDDRHNRRLNQFAQVLVSGLRVEIQRLEALAEAPGGKF</sequence>